<dbReference type="OrthoDB" id="9804872at2"/>
<comment type="caution">
    <text evidence="3">The sequence shown here is derived from an EMBL/GenBank/DDBJ whole genome shotgun (WGS) entry which is preliminary data.</text>
</comment>
<feature type="transmembrane region" description="Helical" evidence="1">
    <location>
        <begin position="573"/>
        <end position="594"/>
    </location>
</feature>
<accession>A0A4Q7VNQ8</accession>
<feature type="transmembrane region" description="Helical" evidence="1">
    <location>
        <begin position="173"/>
        <end position="195"/>
    </location>
</feature>
<keyword evidence="1" id="KW-0472">Membrane</keyword>
<dbReference type="SMART" id="SM00460">
    <property type="entry name" value="TGc"/>
    <property type="match status" value="1"/>
</dbReference>
<dbReference type="Gene3D" id="3.10.620.30">
    <property type="match status" value="1"/>
</dbReference>
<protein>
    <submittedName>
        <fullName evidence="3">Transglutaminase superfamily protein</fullName>
    </submittedName>
</protein>
<evidence type="ECO:0000259" key="2">
    <source>
        <dbReference type="SMART" id="SM00460"/>
    </source>
</evidence>
<sequence>MKPLAITAAAHTPTWWQRLPRDARDTLFLLAVIGWTIAPHLATLPAWAGLLAAAVMLWRADLALRGAPLPGRWTLVAVLLVAVALTAWSHRTLLGREAGVTLLVVLMTLKTLELRARRDAFVVFFLGFFLVLTHFLSSQSLAIAAAMLISVWGLLTALVLAHMPVGQPSLARAGALAGRFALLGAPIMALLFLLFPRVAPLWGVPADAGARSGLSGEMRVGQIAELAHDESIAIWLRVRGGTLPPATSLYFRGAVLGGFDGTTWRVLRPAFSPAHQPVAEPRLAGNPVEIEYTFEPQRLRWLPVLELTPELPPQPELQAQRREDLSWVMQRPLAERLRLTAPAWTRFEHGPREATVGLEDYLDLPPGYNPRLLAKAAEIRRDPTHAKADGDALARLLMATIRKGNFSYTLNPGVYGEADPKGALDEFWFDRQAGFCEHYAAAFVVLMRAAGVPARVVTGFQGIDVGPGGSYLVRNSLAHAWAEYWQPGRGWVRADPTAAVAPERIDRSRPLAAPRGLVAGAIDGIDPNLLRRLRANWEAINDRWNQWVLSYGKNSQMQLLQRLGFDAPSWEDLGLLLAIVLAVLSGGAAAWAAWSQHRRDPWLAAWQRVREAAARRGLPSEDFEAPRALMGRLRSAHGARAEAALAALSELESLRYGAAAAQIRSRASMRRAVRRPERRAAAAIGALPVLAAQLAPVDLPAEAETAAAR</sequence>
<feature type="transmembrane region" description="Helical" evidence="1">
    <location>
        <begin position="70"/>
        <end position="88"/>
    </location>
</feature>
<gene>
    <name evidence="3" type="ORF">EV670_2413</name>
</gene>
<reference evidence="3 4" key="1">
    <citation type="submission" date="2019-02" db="EMBL/GenBank/DDBJ databases">
        <title>Genomic Encyclopedia of Type Strains, Phase IV (KMG-IV): sequencing the most valuable type-strain genomes for metagenomic binning, comparative biology and taxonomic classification.</title>
        <authorList>
            <person name="Goeker M."/>
        </authorList>
    </citation>
    <scope>NUCLEOTIDE SEQUENCE [LARGE SCALE GENOMIC DNA]</scope>
    <source>
        <strain evidence="3 4">DSM 19570</strain>
    </source>
</reference>
<keyword evidence="4" id="KW-1185">Reference proteome</keyword>
<feature type="transmembrane region" description="Helical" evidence="1">
    <location>
        <begin position="119"/>
        <end position="136"/>
    </location>
</feature>
<dbReference type="AlphaFoldDB" id="A0A4Q7VNQ8"/>
<evidence type="ECO:0000313" key="4">
    <source>
        <dbReference type="Proteomes" id="UP000293671"/>
    </source>
</evidence>
<keyword evidence="1" id="KW-0812">Transmembrane</keyword>
<dbReference type="PANTHER" id="PTHR42736:SF1">
    <property type="entry name" value="PROTEIN-GLUTAMINE GAMMA-GLUTAMYLTRANSFERASE"/>
    <property type="match status" value="1"/>
</dbReference>
<dbReference type="InterPro" id="IPR002931">
    <property type="entry name" value="Transglutaminase-like"/>
</dbReference>
<proteinExistence type="predicted"/>
<dbReference type="RefSeq" id="WP_130432372.1">
    <property type="nucleotide sequence ID" value="NZ_SHKP01000006.1"/>
</dbReference>
<dbReference type="InterPro" id="IPR038765">
    <property type="entry name" value="Papain-like_cys_pep_sf"/>
</dbReference>
<name>A0A4Q7VNQ8_9BURK</name>
<feature type="transmembrane region" description="Helical" evidence="1">
    <location>
        <begin position="142"/>
        <end position="161"/>
    </location>
</feature>
<keyword evidence="1" id="KW-1133">Transmembrane helix</keyword>
<dbReference type="InterPro" id="IPR052901">
    <property type="entry name" value="Bact_TGase-like"/>
</dbReference>
<dbReference type="Proteomes" id="UP000293671">
    <property type="component" value="Unassembled WGS sequence"/>
</dbReference>
<dbReference type="InterPro" id="IPR021878">
    <property type="entry name" value="TgpA_N"/>
</dbReference>
<organism evidence="3 4">
    <name type="scientific">Rivibacter subsaxonicus</name>
    <dbReference type="NCBI Taxonomy" id="457575"/>
    <lineage>
        <taxon>Bacteria</taxon>
        <taxon>Pseudomonadati</taxon>
        <taxon>Pseudomonadota</taxon>
        <taxon>Betaproteobacteria</taxon>
        <taxon>Burkholderiales</taxon>
        <taxon>Rivibacter</taxon>
    </lineage>
</organism>
<dbReference type="Pfam" id="PF11992">
    <property type="entry name" value="TgpA_N"/>
    <property type="match status" value="1"/>
</dbReference>
<dbReference type="Pfam" id="PF01841">
    <property type="entry name" value="Transglut_core"/>
    <property type="match status" value="1"/>
</dbReference>
<evidence type="ECO:0000256" key="1">
    <source>
        <dbReference type="SAM" id="Phobius"/>
    </source>
</evidence>
<evidence type="ECO:0000313" key="3">
    <source>
        <dbReference type="EMBL" id="RZT98011.1"/>
    </source>
</evidence>
<feature type="transmembrane region" description="Helical" evidence="1">
    <location>
        <begin position="27"/>
        <end position="58"/>
    </location>
</feature>
<dbReference type="PANTHER" id="PTHR42736">
    <property type="entry name" value="PROTEIN-GLUTAMINE GAMMA-GLUTAMYLTRANSFERASE"/>
    <property type="match status" value="1"/>
</dbReference>
<dbReference type="EMBL" id="SHKP01000006">
    <property type="protein sequence ID" value="RZT98011.1"/>
    <property type="molecule type" value="Genomic_DNA"/>
</dbReference>
<dbReference type="SUPFAM" id="SSF54001">
    <property type="entry name" value="Cysteine proteinases"/>
    <property type="match status" value="1"/>
</dbReference>
<feature type="domain" description="Transglutaminase-like" evidence="2">
    <location>
        <begin position="428"/>
        <end position="498"/>
    </location>
</feature>